<keyword evidence="6" id="KW-0378">Hydrolase</keyword>
<comment type="similarity">
    <text evidence="2 9">Belongs to the peptidase M14 family.</text>
</comment>
<dbReference type="PROSITE" id="PS52035">
    <property type="entry name" value="PEPTIDASE_M14"/>
    <property type="match status" value="1"/>
</dbReference>
<dbReference type="Pfam" id="PF00246">
    <property type="entry name" value="Peptidase_M14"/>
    <property type="match status" value="1"/>
</dbReference>
<dbReference type="CDD" id="cd03858">
    <property type="entry name" value="M14_CP_N-E_like"/>
    <property type="match status" value="1"/>
</dbReference>
<dbReference type="InterPro" id="IPR000834">
    <property type="entry name" value="Peptidase_M14"/>
</dbReference>
<dbReference type="SUPFAM" id="SSF49464">
    <property type="entry name" value="Carboxypeptidase regulatory domain-like"/>
    <property type="match status" value="1"/>
</dbReference>
<dbReference type="InterPro" id="IPR008969">
    <property type="entry name" value="CarboxyPept-like_regulatory"/>
</dbReference>
<keyword evidence="8" id="KW-0325">Glycoprotein</keyword>
<dbReference type="PANTHER" id="PTHR11532">
    <property type="entry name" value="PROTEASE M14 CARBOXYPEPTIDASE"/>
    <property type="match status" value="1"/>
</dbReference>
<dbReference type="Gene3D" id="2.60.40.1120">
    <property type="entry name" value="Carboxypeptidase-like, regulatory domain"/>
    <property type="match status" value="1"/>
</dbReference>
<dbReference type="InterPro" id="IPR050753">
    <property type="entry name" value="Peptidase_M14_domain"/>
</dbReference>
<dbReference type="GO" id="GO:0006518">
    <property type="term" value="P:peptide metabolic process"/>
    <property type="evidence" value="ECO:0007669"/>
    <property type="project" value="TreeGrafter"/>
</dbReference>
<protein>
    <submittedName>
        <fullName evidence="13">Peptidase_M14 domain-containing protein</fullName>
    </submittedName>
</protein>
<dbReference type="SMART" id="SM00631">
    <property type="entry name" value="Zn_pept"/>
    <property type="match status" value="1"/>
</dbReference>
<dbReference type="GO" id="GO:0004181">
    <property type="term" value="F:metallocarboxypeptidase activity"/>
    <property type="evidence" value="ECO:0007669"/>
    <property type="project" value="InterPro"/>
</dbReference>
<accession>A0A0N5B4S0</accession>
<feature type="chain" id="PRO_5005893742" evidence="10">
    <location>
        <begin position="25"/>
        <end position="502"/>
    </location>
</feature>
<evidence type="ECO:0000256" key="7">
    <source>
        <dbReference type="ARBA" id="ARBA00022833"/>
    </source>
</evidence>
<dbReference type="InterPro" id="IPR057246">
    <property type="entry name" value="CARBOXYPEPT_ZN_1"/>
</dbReference>
<evidence type="ECO:0000256" key="1">
    <source>
        <dbReference type="ARBA" id="ARBA00001947"/>
    </source>
</evidence>
<dbReference type="FunFam" id="3.40.630.10:FF:000020">
    <property type="entry name" value="Carboxypeptidase D"/>
    <property type="match status" value="1"/>
</dbReference>
<keyword evidence="10" id="KW-0732">Signal</keyword>
<organism evidence="12 13">
    <name type="scientific">Strongyloides papillosus</name>
    <name type="common">Intestinal threadworm</name>
    <dbReference type="NCBI Taxonomy" id="174720"/>
    <lineage>
        <taxon>Eukaryota</taxon>
        <taxon>Metazoa</taxon>
        <taxon>Ecdysozoa</taxon>
        <taxon>Nematoda</taxon>
        <taxon>Chromadorea</taxon>
        <taxon>Rhabditida</taxon>
        <taxon>Tylenchina</taxon>
        <taxon>Panagrolaimomorpha</taxon>
        <taxon>Strongyloidoidea</taxon>
        <taxon>Strongyloididae</taxon>
        <taxon>Strongyloides</taxon>
    </lineage>
</organism>
<feature type="domain" description="Peptidase M14" evidence="11">
    <location>
        <begin position="35"/>
        <end position="357"/>
    </location>
</feature>
<dbReference type="AlphaFoldDB" id="A0A0N5B4S0"/>
<sequence>MRHSYSMYLLTTTILFLLFGVGEFSPNPKEKQWSKYHTTKELEDKLVEIHNKCPNYTTIYVIGKSVEGRDLSVIEFSTTPGKHVAYKPEVKFIGNMHGNEVIGREVLLRLADYLCDAITNDVDDIRKFVESANLHILPSMNPDGFEVALGTPKEEKSWLTGRGNANGKDLNRNFPDLDKIFFGMEKIESELIYPKFDHLLELFSGDKDVEPEVKAVGDWTLGIPFVLSANFHEGDLVANYPFDEAKVDGVQIVSKTPDDETFKYLARIYASNHKTMAQPGRPSCDGTLENDFAKQGGITNGAKWYSVSGGMQDFNYLATNDMEITIEMSCEKFPDPKDLPKYWEDNKKALIEFLWSVHNGVKGIVMDKETELPISEATILVRNLSIVSSDNNGLIKHPVTSWTTGDYYRLLTPGSYEIICIAQGYETKSAQVNVTNSIKDSALIVDFEMVPLTEENYLSQYMGDMIPVELLQDDNSQVENDFNLNISEELRDNNILEDNTNY</sequence>
<dbReference type="FunFam" id="2.60.40.1120:FF:000019">
    <property type="entry name" value="Carboxypeptidase D"/>
    <property type="match status" value="1"/>
</dbReference>
<dbReference type="CDD" id="cd11308">
    <property type="entry name" value="Peptidase_M14NE-CP-C_like"/>
    <property type="match status" value="1"/>
</dbReference>
<keyword evidence="7" id="KW-0862">Zinc</keyword>
<evidence type="ECO:0000256" key="6">
    <source>
        <dbReference type="ARBA" id="ARBA00022801"/>
    </source>
</evidence>
<feature type="active site" description="Proton donor/acceptor" evidence="9">
    <location>
        <position position="327"/>
    </location>
</feature>
<keyword evidence="4" id="KW-0645">Protease</keyword>
<keyword evidence="5" id="KW-0479">Metal-binding</keyword>
<reference evidence="13" key="1">
    <citation type="submission" date="2017-02" db="UniProtKB">
        <authorList>
            <consortium name="WormBaseParasite"/>
        </authorList>
    </citation>
    <scope>IDENTIFICATION</scope>
</reference>
<comment type="cofactor">
    <cofactor evidence="1">
        <name>Zn(2+)</name>
        <dbReference type="ChEBI" id="CHEBI:29105"/>
    </cofactor>
</comment>
<dbReference type="PRINTS" id="PR00765">
    <property type="entry name" value="CRBOXYPTASEA"/>
</dbReference>
<dbReference type="Proteomes" id="UP000046392">
    <property type="component" value="Unplaced"/>
</dbReference>
<evidence type="ECO:0000313" key="13">
    <source>
        <dbReference type="WBParaSite" id="SPAL_0000106900.1"/>
    </source>
</evidence>
<proteinExistence type="inferred from homology"/>
<keyword evidence="12" id="KW-1185">Reference proteome</keyword>
<name>A0A0N5B4S0_STREA</name>
<dbReference type="GO" id="GO:0008270">
    <property type="term" value="F:zinc ion binding"/>
    <property type="evidence" value="ECO:0007669"/>
    <property type="project" value="InterPro"/>
</dbReference>
<dbReference type="PANTHER" id="PTHR11532:SF93">
    <property type="entry name" value="CARBOXYPEPTIDASE E"/>
    <property type="match status" value="1"/>
</dbReference>
<dbReference type="Gene3D" id="3.40.630.10">
    <property type="entry name" value="Zn peptidases"/>
    <property type="match status" value="1"/>
</dbReference>
<dbReference type="SUPFAM" id="SSF53187">
    <property type="entry name" value="Zn-dependent exopeptidases"/>
    <property type="match status" value="1"/>
</dbReference>
<evidence type="ECO:0000256" key="4">
    <source>
        <dbReference type="ARBA" id="ARBA00022670"/>
    </source>
</evidence>
<evidence type="ECO:0000256" key="9">
    <source>
        <dbReference type="PROSITE-ProRule" id="PRU01379"/>
    </source>
</evidence>
<evidence type="ECO:0000256" key="8">
    <source>
        <dbReference type="ARBA" id="ARBA00023180"/>
    </source>
</evidence>
<feature type="signal peptide" evidence="10">
    <location>
        <begin position="1"/>
        <end position="24"/>
    </location>
</feature>
<evidence type="ECO:0000259" key="11">
    <source>
        <dbReference type="PROSITE" id="PS52035"/>
    </source>
</evidence>
<evidence type="ECO:0000256" key="10">
    <source>
        <dbReference type="SAM" id="SignalP"/>
    </source>
</evidence>
<evidence type="ECO:0000256" key="2">
    <source>
        <dbReference type="ARBA" id="ARBA00005988"/>
    </source>
</evidence>
<dbReference type="GO" id="GO:0005615">
    <property type="term" value="C:extracellular space"/>
    <property type="evidence" value="ECO:0007669"/>
    <property type="project" value="TreeGrafter"/>
</dbReference>
<dbReference type="GO" id="GO:0016485">
    <property type="term" value="P:protein processing"/>
    <property type="evidence" value="ECO:0007669"/>
    <property type="project" value="TreeGrafter"/>
</dbReference>
<evidence type="ECO:0000256" key="3">
    <source>
        <dbReference type="ARBA" id="ARBA00022645"/>
    </source>
</evidence>
<dbReference type="PROSITE" id="PS00132">
    <property type="entry name" value="CARBOXYPEPT_ZN_1"/>
    <property type="match status" value="1"/>
</dbReference>
<dbReference type="STRING" id="174720.A0A0N5B4S0"/>
<dbReference type="WBParaSite" id="SPAL_0000106900.1">
    <property type="protein sequence ID" value="SPAL_0000106900.1"/>
    <property type="gene ID" value="SPAL_0000106900"/>
</dbReference>
<evidence type="ECO:0000313" key="12">
    <source>
        <dbReference type="Proteomes" id="UP000046392"/>
    </source>
</evidence>
<keyword evidence="3" id="KW-0121">Carboxypeptidase</keyword>
<evidence type="ECO:0000256" key="5">
    <source>
        <dbReference type="ARBA" id="ARBA00022723"/>
    </source>
</evidence>